<dbReference type="InterPro" id="IPR035094">
    <property type="entry name" value="EgtD"/>
</dbReference>
<dbReference type="GO" id="GO:0008168">
    <property type="term" value="F:methyltransferase activity"/>
    <property type="evidence" value="ECO:0007669"/>
    <property type="project" value="UniProtKB-KW"/>
</dbReference>
<dbReference type="Proteomes" id="UP001229244">
    <property type="component" value="Unassembled WGS sequence"/>
</dbReference>
<feature type="domain" description="Histidine-specific methyltransferase SAM-dependent" evidence="3">
    <location>
        <begin position="22"/>
        <end position="321"/>
    </location>
</feature>
<keyword evidence="5" id="KW-1185">Reference proteome</keyword>
<dbReference type="Pfam" id="PF10017">
    <property type="entry name" value="Methyltransf_33"/>
    <property type="match status" value="1"/>
</dbReference>
<dbReference type="PANTHER" id="PTHR43397:SF1">
    <property type="entry name" value="ERGOTHIONEINE BIOSYNTHESIS PROTEIN 1"/>
    <property type="match status" value="1"/>
</dbReference>
<dbReference type="NCBIfam" id="TIGR03438">
    <property type="entry name" value="egtD_ergothio"/>
    <property type="match status" value="1"/>
</dbReference>
<evidence type="ECO:0000313" key="5">
    <source>
        <dbReference type="Proteomes" id="UP001229244"/>
    </source>
</evidence>
<sequence length="323" mass="35587">MALAGTAADSQDDPLPFQDDFASSVLEGLSASPKTAEPKWLYDALGAKLFEAICEVDTYYPTRNEMTVLADRAGEIAGHLGNDIILIEPGSGEGIKVRYLLDALGGQVTVYVPVDIAAEQLVYLGETISAAYPDMLVAPVVADFTGTFEIPADLPPGRRVLFFPGSTIGNFEPEVASELLKRLREESRADALLIGIDTCKDEDRLVAAYDDPVGVTAAFNKNLLNRINRELDGTFDLDTFHHEARFNPDRSRVEMHLVSDRDQTVEVWGRRFSFSQGESIHTESSHKYSPEEFQVLAGRAGWRPDTYWKDSDGLFSLHLLKAG</sequence>
<evidence type="ECO:0000256" key="2">
    <source>
        <dbReference type="ARBA" id="ARBA00022679"/>
    </source>
</evidence>
<proteinExistence type="predicted"/>
<comment type="caution">
    <text evidence="4">The sequence shown here is derived from an EMBL/GenBank/DDBJ whole genome shotgun (WGS) entry which is preliminary data.</text>
</comment>
<accession>A0AAE3VRK1</accession>
<dbReference type="GO" id="GO:0032259">
    <property type="term" value="P:methylation"/>
    <property type="evidence" value="ECO:0007669"/>
    <property type="project" value="UniProtKB-KW"/>
</dbReference>
<dbReference type="RefSeq" id="WP_306886968.1">
    <property type="nucleotide sequence ID" value="NZ_JAUSUL010000004.1"/>
</dbReference>
<dbReference type="InterPro" id="IPR029063">
    <property type="entry name" value="SAM-dependent_MTases_sf"/>
</dbReference>
<keyword evidence="1" id="KW-0489">Methyltransferase</keyword>
<evidence type="ECO:0000256" key="1">
    <source>
        <dbReference type="ARBA" id="ARBA00022603"/>
    </source>
</evidence>
<protein>
    <submittedName>
        <fullName evidence="4">Dimethylhistidine N-methyltransferase</fullName>
    </submittedName>
</protein>
<dbReference type="InterPro" id="IPR051128">
    <property type="entry name" value="EgtD_Methyltrsf_superfamily"/>
</dbReference>
<evidence type="ECO:0000259" key="3">
    <source>
        <dbReference type="Pfam" id="PF10017"/>
    </source>
</evidence>
<evidence type="ECO:0000313" key="4">
    <source>
        <dbReference type="EMBL" id="MDQ0317072.1"/>
    </source>
</evidence>
<dbReference type="InterPro" id="IPR017804">
    <property type="entry name" value="MeTrfase_EgtD-like"/>
</dbReference>
<reference evidence="4" key="1">
    <citation type="submission" date="2023-07" db="EMBL/GenBank/DDBJ databases">
        <title>Genomic Encyclopedia of Type Strains, Phase IV (KMG-IV): sequencing the most valuable type-strain genomes for metagenomic binning, comparative biology and taxonomic classification.</title>
        <authorList>
            <person name="Goeker M."/>
        </authorList>
    </citation>
    <scope>NUCLEOTIDE SEQUENCE</scope>
    <source>
        <strain evidence="4">DSM 21202</strain>
    </source>
</reference>
<gene>
    <name evidence="4" type="ORF">J2S73_003549</name>
</gene>
<dbReference type="InterPro" id="IPR019257">
    <property type="entry name" value="MeTrfase_dom"/>
</dbReference>
<dbReference type="PIRSF" id="PIRSF018005">
    <property type="entry name" value="UCP018005"/>
    <property type="match status" value="1"/>
</dbReference>
<dbReference type="PANTHER" id="PTHR43397">
    <property type="entry name" value="ERGOTHIONEINE BIOSYNTHESIS PROTEIN 1"/>
    <property type="match status" value="1"/>
</dbReference>
<name>A0AAE3VRK1_9HYPH</name>
<organism evidence="4 5">
    <name type="scientific">Amorphus orientalis</name>
    <dbReference type="NCBI Taxonomy" id="649198"/>
    <lineage>
        <taxon>Bacteria</taxon>
        <taxon>Pseudomonadati</taxon>
        <taxon>Pseudomonadota</taxon>
        <taxon>Alphaproteobacteria</taxon>
        <taxon>Hyphomicrobiales</taxon>
        <taxon>Amorphaceae</taxon>
        <taxon>Amorphus</taxon>
    </lineage>
</organism>
<dbReference type="Gene3D" id="3.40.50.150">
    <property type="entry name" value="Vaccinia Virus protein VP39"/>
    <property type="match status" value="1"/>
</dbReference>
<dbReference type="SUPFAM" id="SSF53335">
    <property type="entry name" value="S-adenosyl-L-methionine-dependent methyltransferases"/>
    <property type="match status" value="1"/>
</dbReference>
<dbReference type="EMBL" id="JAUSUL010000004">
    <property type="protein sequence ID" value="MDQ0317072.1"/>
    <property type="molecule type" value="Genomic_DNA"/>
</dbReference>
<dbReference type="AlphaFoldDB" id="A0AAE3VRK1"/>
<keyword evidence="2" id="KW-0808">Transferase</keyword>